<dbReference type="Proteomes" id="UP000235005">
    <property type="component" value="Unassembled WGS sequence"/>
</dbReference>
<protein>
    <recommendedName>
        <fullName evidence="4">Outer membrane protein beta-barrel domain-containing protein</fullName>
    </recommendedName>
</protein>
<dbReference type="AlphaFoldDB" id="A0A2N5WX67"/>
<evidence type="ECO:0000313" key="3">
    <source>
        <dbReference type="Proteomes" id="UP000235005"/>
    </source>
</evidence>
<accession>A0A2N5WX67</accession>
<keyword evidence="3" id="KW-1185">Reference proteome</keyword>
<gene>
    <name evidence="2" type="ORF">C0039_19850</name>
</gene>
<comment type="caution">
    <text evidence="2">The sequence shown here is derived from an EMBL/GenBank/DDBJ whole genome shotgun (WGS) entry which is preliminary data.</text>
</comment>
<evidence type="ECO:0000256" key="1">
    <source>
        <dbReference type="SAM" id="SignalP"/>
    </source>
</evidence>
<name>A0A2N5WX67_9GAMM</name>
<evidence type="ECO:0008006" key="4">
    <source>
        <dbReference type="Google" id="ProtNLM"/>
    </source>
</evidence>
<organism evidence="2 3">
    <name type="scientific">Pseudohalioglobus lutimaris</name>
    <dbReference type="NCBI Taxonomy" id="1737061"/>
    <lineage>
        <taxon>Bacteria</taxon>
        <taxon>Pseudomonadati</taxon>
        <taxon>Pseudomonadota</taxon>
        <taxon>Gammaproteobacteria</taxon>
        <taxon>Cellvibrionales</taxon>
        <taxon>Halieaceae</taxon>
        <taxon>Pseudohalioglobus</taxon>
    </lineage>
</organism>
<dbReference type="OrthoDB" id="5733324at2"/>
<feature type="signal peptide" evidence="1">
    <location>
        <begin position="1"/>
        <end position="26"/>
    </location>
</feature>
<evidence type="ECO:0000313" key="2">
    <source>
        <dbReference type="EMBL" id="PLW66834.1"/>
    </source>
</evidence>
<proteinExistence type="predicted"/>
<sequence>MKTSNVWIIAAGAAASMMLGANTAKAEDGEWEFSVAPFYLWAKGIEGNSSAGGRELPLALDFKDDILENLDAAFAIHFEARKDRLTLFAEYNYAKLDPGSTATAGPVTLKADVEFKDIMAEAGLTWAVAESATLRWEILGGLRYYKQDLDIKLKSDREGGQLLPESASVGDRWLHPFAGGRVIADLGERWTFRARADYGYEGSDNTALQGIATLDYRFSDWGSAFFGYRYYEMDFDNGASRRDQYGFDGNQQGPLLGVNLYF</sequence>
<keyword evidence="1" id="KW-0732">Signal</keyword>
<reference evidence="2 3" key="1">
    <citation type="submission" date="2018-01" db="EMBL/GenBank/DDBJ databases">
        <title>The draft genome sequence of Halioglobus lutimaris HF004.</title>
        <authorList>
            <person name="Du Z.-J."/>
            <person name="Shi M.-J."/>
        </authorList>
    </citation>
    <scope>NUCLEOTIDE SEQUENCE [LARGE SCALE GENOMIC DNA]</scope>
    <source>
        <strain evidence="2 3">HF004</strain>
    </source>
</reference>
<feature type="chain" id="PRO_5014917926" description="Outer membrane protein beta-barrel domain-containing protein" evidence="1">
    <location>
        <begin position="27"/>
        <end position="262"/>
    </location>
</feature>
<dbReference type="SUPFAM" id="SSF56935">
    <property type="entry name" value="Porins"/>
    <property type="match status" value="1"/>
</dbReference>
<dbReference type="RefSeq" id="WP_101519088.1">
    <property type="nucleotide sequence ID" value="NZ_PKUS01000046.1"/>
</dbReference>
<dbReference type="EMBL" id="PKUS01000046">
    <property type="protein sequence ID" value="PLW66834.1"/>
    <property type="molecule type" value="Genomic_DNA"/>
</dbReference>